<evidence type="ECO:0000259" key="1">
    <source>
        <dbReference type="Pfam" id="PF03992"/>
    </source>
</evidence>
<dbReference type="SUPFAM" id="SSF54909">
    <property type="entry name" value="Dimeric alpha+beta barrel"/>
    <property type="match status" value="1"/>
</dbReference>
<proteinExistence type="predicted"/>
<dbReference type="InterPro" id="IPR011008">
    <property type="entry name" value="Dimeric_a/b-barrel"/>
</dbReference>
<protein>
    <recommendedName>
        <fullName evidence="1">ABM domain-containing protein</fullName>
    </recommendedName>
</protein>
<comment type="caution">
    <text evidence="2">The sequence shown here is derived from an EMBL/GenBank/DDBJ whole genome shotgun (WGS) entry which is preliminary data.</text>
</comment>
<dbReference type="Gene3D" id="3.30.70.100">
    <property type="match status" value="1"/>
</dbReference>
<evidence type="ECO:0000313" key="2">
    <source>
        <dbReference type="EMBL" id="GAA4967258.1"/>
    </source>
</evidence>
<reference evidence="3" key="1">
    <citation type="journal article" date="2019" name="Int. J. Syst. Evol. Microbiol.">
        <title>The Global Catalogue of Microorganisms (GCM) 10K type strain sequencing project: providing services to taxonomists for standard genome sequencing and annotation.</title>
        <authorList>
            <consortium name="The Broad Institute Genomics Platform"/>
            <consortium name="The Broad Institute Genome Sequencing Center for Infectious Disease"/>
            <person name="Wu L."/>
            <person name="Ma J."/>
        </authorList>
    </citation>
    <scope>NUCLEOTIDE SEQUENCE [LARGE SCALE GENOMIC DNA]</scope>
    <source>
        <strain evidence="3">JCM 17986</strain>
    </source>
</reference>
<dbReference type="Proteomes" id="UP001500466">
    <property type="component" value="Unassembled WGS sequence"/>
</dbReference>
<evidence type="ECO:0000313" key="3">
    <source>
        <dbReference type="Proteomes" id="UP001500466"/>
    </source>
</evidence>
<dbReference type="InterPro" id="IPR007138">
    <property type="entry name" value="ABM_dom"/>
</dbReference>
<accession>A0ABP9HCD0</accession>
<organism evidence="2 3">
    <name type="scientific">Yinghuangia aomiensis</name>
    <dbReference type="NCBI Taxonomy" id="676205"/>
    <lineage>
        <taxon>Bacteria</taxon>
        <taxon>Bacillati</taxon>
        <taxon>Actinomycetota</taxon>
        <taxon>Actinomycetes</taxon>
        <taxon>Kitasatosporales</taxon>
        <taxon>Streptomycetaceae</taxon>
        <taxon>Yinghuangia</taxon>
    </lineage>
</organism>
<sequence>MVAVGLFIRVEVKPDKVSEFEAKLKTVVDIVRAEGLAAAWFGLRTGPTSFAIFDVFANDEDRQAHLAANFEALRSIGAELFVGEPVVDHIDVSAAMLRGE</sequence>
<dbReference type="Pfam" id="PF03992">
    <property type="entry name" value="ABM"/>
    <property type="match status" value="1"/>
</dbReference>
<feature type="domain" description="ABM" evidence="1">
    <location>
        <begin position="6"/>
        <end position="67"/>
    </location>
</feature>
<gene>
    <name evidence="2" type="ORF">GCM10023205_35160</name>
</gene>
<name>A0ABP9HCD0_9ACTN</name>
<keyword evidence="3" id="KW-1185">Reference proteome</keyword>
<dbReference type="EMBL" id="BAABHS010000011">
    <property type="protein sequence ID" value="GAA4967258.1"/>
    <property type="molecule type" value="Genomic_DNA"/>
</dbReference>